<reference evidence="5" key="1">
    <citation type="submission" date="2020-09" db="EMBL/GenBank/DDBJ databases">
        <title>Genome-Enabled Discovery of Anthraquinone Biosynthesis in Senna tora.</title>
        <authorList>
            <person name="Kang S.-H."/>
            <person name="Pandey R.P."/>
            <person name="Lee C.-M."/>
            <person name="Sim J.-S."/>
            <person name="Jeong J.-T."/>
            <person name="Choi B.-S."/>
            <person name="Jung M."/>
            <person name="Ginzburg D."/>
            <person name="Zhao K."/>
            <person name="Won S.Y."/>
            <person name="Oh T.-J."/>
            <person name="Yu Y."/>
            <person name="Kim N.-H."/>
            <person name="Lee O.R."/>
            <person name="Lee T.-H."/>
            <person name="Bashyal P."/>
            <person name="Kim T.-S."/>
            <person name="Lee W.-H."/>
            <person name="Kawkins C."/>
            <person name="Kim C.-K."/>
            <person name="Kim J.S."/>
            <person name="Ahn B.O."/>
            <person name="Rhee S.Y."/>
            <person name="Sohng J.K."/>
        </authorList>
    </citation>
    <scope>NUCLEOTIDE SEQUENCE</scope>
    <source>
        <tissue evidence="5">Leaf</tissue>
    </source>
</reference>
<feature type="repeat" description="PPR" evidence="3">
    <location>
        <begin position="189"/>
        <end position="223"/>
    </location>
</feature>
<dbReference type="InterPro" id="IPR011990">
    <property type="entry name" value="TPR-like_helical_dom_sf"/>
</dbReference>
<dbReference type="NCBIfam" id="TIGR00756">
    <property type="entry name" value="PPR"/>
    <property type="match status" value="2"/>
</dbReference>
<dbReference type="OrthoDB" id="1934535at2759"/>
<evidence type="ECO:0000256" key="2">
    <source>
        <dbReference type="ARBA" id="ARBA00022737"/>
    </source>
</evidence>
<sequence length="224" mass="25349">MNTNGEENPTSQKGRRKSKSSKRLLQRREVKMVSISTATTRYAIPKFPLLFTSSPSSSFLRSFPNYALFLSLSFHSHHPPNPNDIHQDVASFNRLLHLRPPPSIIQINKLLGSLAKMRHYPTVISLWTRAKSRGFTPCIVTLNILVNCYCHMGQMAFAFSILGKIFKNGLFDEAINLLSKMKENGCFPDSITYEILIRALLEKGENDTAKKLLHEMVASGLLKR</sequence>
<accession>A0A834XBI6</accession>
<feature type="compositionally biased region" description="Basic residues" evidence="4">
    <location>
        <begin position="13"/>
        <end position="24"/>
    </location>
</feature>
<comment type="caution">
    <text evidence="5">The sequence shown here is derived from an EMBL/GenBank/DDBJ whole genome shotgun (WGS) entry which is preliminary data.</text>
</comment>
<dbReference type="EMBL" id="JAAIUW010000002">
    <property type="protein sequence ID" value="KAF7841129.1"/>
    <property type="molecule type" value="Genomic_DNA"/>
</dbReference>
<protein>
    <submittedName>
        <fullName evidence="5">Putative pentatricopeptide repeat-containing protein</fullName>
    </submittedName>
</protein>
<name>A0A834XBI6_9FABA</name>
<comment type="similarity">
    <text evidence="1">Belongs to the PPR family. P subfamily.</text>
</comment>
<gene>
    <name evidence="5" type="ORF">G2W53_003427</name>
</gene>
<evidence type="ECO:0000256" key="1">
    <source>
        <dbReference type="ARBA" id="ARBA00007626"/>
    </source>
</evidence>
<dbReference type="AlphaFoldDB" id="A0A834XBI6"/>
<dbReference type="PROSITE" id="PS51375">
    <property type="entry name" value="PPR"/>
    <property type="match status" value="1"/>
</dbReference>
<proteinExistence type="inferred from homology"/>
<dbReference type="PANTHER" id="PTHR47941">
    <property type="entry name" value="PENTATRICOPEPTIDE REPEAT-CONTAINING PROTEIN 3, MITOCHONDRIAL"/>
    <property type="match status" value="1"/>
</dbReference>
<keyword evidence="6" id="KW-1185">Reference proteome</keyword>
<evidence type="ECO:0000256" key="4">
    <source>
        <dbReference type="SAM" id="MobiDB-lite"/>
    </source>
</evidence>
<feature type="region of interest" description="Disordered" evidence="4">
    <location>
        <begin position="1"/>
        <end position="24"/>
    </location>
</feature>
<evidence type="ECO:0000313" key="6">
    <source>
        <dbReference type="Proteomes" id="UP000634136"/>
    </source>
</evidence>
<keyword evidence="2" id="KW-0677">Repeat</keyword>
<dbReference type="Pfam" id="PF13041">
    <property type="entry name" value="PPR_2"/>
    <property type="match status" value="1"/>
</dbReference>
<dbReference type="Proteomes" id="UP000634136">
    <property type="component" value="Unassembled WGS sequence"/>
</dbReference>
<dbReference type="InterPro" id="IPR002885">
    <property type="entry name" value="PPR_rpt"/>
</dbReference>
<dbReference type="Gene3D" id="1.25.40.10">
    <property type="entry name" value="Tetratricopeptide repeat domain"/>
    <property type="match status" value="2"/>
</dbReference>
<evidence type="ECO:0000256" key="3">
    <source>
        <dbReference type="PROSITE-ProRule" id="PRU00708"/>
    </source>
</evidence>
<evidence type="ECO:0000313" key="5">
    <source>
        <dbReference type="EMBL" id="KAF7841129.1"/>
    </source>
</evidence>
<organism evidence="5 6">
    <name type="scientific">Senna tora</name>
    <dbReference type="NCBI Taxonomy" id="362788"/>
    <lineage>
        <taxon>Eukaryota</taxon>
        <taxon>Viridiplantae</taxon>
        <taxon>Streptophyta</taxon>
        <taxon>Embryophyta</taxon>
        <taxon>Tracheophyta</taxon>
        <taxon>Spermatophyta</taxon>
        <taxon>Magnoliopsida</taxon>
        <taxon>eudicotyledons</taxon>
        <taxon>Gunneridae</taxon>
        <taxon>Pentapetalae</taxon>
        <taxon>rosids</taxon>
        <taxon>fabids</taxon>
        <taxon>Fabales</taxon>
        <taxon>Fabaceae</taxon>
        <taxon>Caesalpinioideae</taxon>
        <taxon>Cassia clade</taxon>
        <taxon>Senna</taxon>
    </lineage>
</organism>
<feature type="compositionally biased region" description="Polar residues" evidence="4">
    <location>
        <begin position="1"/>
        <end position="10"/>
    </location>
</feature>